<evidence type="ECO:0000313" key="10">
    <source>
        <dbReference type="Proteomes" id="UP000178534"/>
    </source>
</evidence>
<keyword evidence="5 6" id="KW-0472">Membrane</keyword>
<evidence type="ECO:0000313" key="9">
    <source>
        <dbReference type="EMBL" id="OGZ13860.1"/>
    </source>
</evidence>
<feature type="transmembrane region" description="Helical" evidence="6">
    <location>
        <begin position="350"/>
        <end position="367"/>
    </location>
</feature>
<comment type="caution">
    <text evidence="9">The sequence shown here is derived from an EMBL/GenBank/DDBJ whole genome shotgun (WGS) entry which is preliminary data.</text>
</comment>
<feature type="transmembrane region" description="Helical" evidence="6">
    <location>
        <begin position="328"/>
        <end position="344"/>
    </location>
</feature>
<evidence type="ECO:0000256" key="1">
    <source>
        <dbReference type="ARBA" id="ARBA00004651"/>
    </source>
</evidence>
<sequence length="508" mass="55360">MPFMQFLVHALVPILIAFLVGVGFAAYISVSLLIAGSLLFISAVLLVLTALQRKQNPMLIFGICALAIFFGVLRFIFWSEVPRDPLLRSAAGQEVMLRGIVSDEPDVREKSTLLTFSINELIDGDDVLRAEGKVLLIVARYPQYQYGDAVEITGVLKEPEAFAEENGRTFDYPNYLKAKGMTYQFFYPRITVLGHGKGNLIRAKLFATKHAFLERLSRVLAEPENALAGGILLGGKRSLGTEWTDRFRETGIVHIVVLSGYNMTIIAEWLGVAFLFLGFYGSLAISAIGIVGFALMTGAGATVVRAAIMALLVLLARLTGRTSTMGRALLVAGTIMVLHNPSILAFDPSFQLSFLAALGLVTVAPVLRERITIFRAHPLIEEVVISTLATQIMVLPLLLYQTGLFSTVALFANLLVLPIIPVTMLFAFATGLAAFLGNAVAFIPALPTEILLAWILGIGKFGASLPFAAIHVPPISGWFTGLLYALLAWIIYRPSLRELRVYLFRAPS</sequence>
<evidence type="ECO:0000256" key="3">
    <source>
        <dbReference type="ARBA" id="ARBA00022692"/>
    </source>
</evidence>
<dbReference type="PANTHER" id="PTHR30619:SF1">
    <property type="entry name" value="RECOMBINATION PROTEIN 2"/>
    <property type="match status" value="1"/>
</dbReference>
<dbReference type="Pfam" id="PF13567">
    <property type="entry name" value="DUF4131"/>
    <property type="match status" value="1"/>
</dbReference>
<dbReference type="AlphaFoldDB" id="A0A1G2DLU4"/>
<evidence type="ECO:0000259" key="7">
    <source>
        <dbReference type="Pfam" id="PF03772"/>
    </source>
</evidence>
<dbReference type="NCBIfam" id="TIGR00360">
    <property type="entry name" value="ComEC_N-term"/>
    <property type="match status" value="1"/>
</dbReference>
<dbReference type="InterPro" id="IPR025405">
    <property type="entry name" value="DUF4131"/>
</dbReference>
<dbReference type="InterPro" id="IPR052159">
    <property type="entry name" value="Competence_DNA_uptake"/>
</dbReference>
<keyword evidence="2" id="KW-1003">Cell membrane</keyword>
<accession>A0A1G2DLU4</accession>
<gene>
    <name evidence="9" type="ORF">A2942_02895</name>
</gene>
<dbReference type="PANTHER" id="PTHR30619">
    <property type="entry name" value="DNA INTERNALIZATION/COMPETENCE PROTEIN COMEC/REC2"/>
    <property type="match status" value="1"/>
</dbReference>
<feature type="transmembrane region" description="Helical" evidence="6">
    <location>
        <begin position="58"/>
        <end position="78"/>
    </location>
</feature>
<dbReference type="STRING" id="1798665.A2942_02895"/>
<keyword evidence="4 6" id="KW-1133">Transmembrane helix</keyword>
<dbReference type="InterPro" id="IPR004477">
    <property type="entry name" value="ComEC_N"/>
</dbReference>
<evidence type="ECO:0000256" key="5">
    <source>
        <dbReference type="ARBA" id="ARBA00023136"/>
    </source>
</evidence>
<evidence type="ECO:0000256" key="6">
    <source>
        <dbReference type="SAM" id="Phobius"/>
    </source>
</evidence>
<evidence type="ECO:0000256" key="2">
    <source>
        <dbReference type="ARBA" id="ARBA00022475"/>
    </source>
</evidence>
<dbReference type="Pfam" id="PF03772">
    <property type="entry name" value="Competence"/>
    <property type="match status" value="1"/>
</dbReference>
<feature type="transmembrane region" description="Helical" evidence="6">
    <location>
        <begin position="475"/>
        <end position="492"/>
    </location>
</feature>
<dbReference type="Proteomes" id="UP000178534">
    <property type="component" value="Unassembled WGS sequence"/>
</dbReference>
<reference evidence="9 10" key="1">
    <citation type="journal article" date="2016" name="Nat. Commun.">
        <title>Thousands of microbial genomes shed light on interconnected biogeochemical processes in an aquifer system.</title>
        <authorList>
            <person name="Anantharaman K."/>
            <person name="Brown C.T."/>
            <person name="Hug L.A."/>
            <person name="Sharon I."/>
            <person name="Castelle C.J."/>
            <person name="Probst A.J."/>
            <person name="Thomas B.C."/>
            <person name="Singh A."/>
            <person name="Wilkins M.J."/>
            <person name="Karaoz U."/>
            <person name="Brodie E.L."/>
            <person name="Williams K.H."/>
            <person name="Hubbard S.S."/>
            <person name="Banfield J.F."/>
        </authorList>
    </citation>
    <scope>NUCLEOTIDE SEQUENCE [LARGE SCALE GENOMIC DNA]</scope>
</reference>
<feature type="transmembrane region" description="Helical" evidence="6">
    <location>
        <begin position="6"/>
        <end position="25"/>
    </location>
</feature>
<feature type="domain" description="DUF4131" evidence="8">
    <location>
        <begin position="33"/>
        <end position="188"/>
    </location>
</feature>
<feature type="domain" description="ComEC/Rec2-related protein" evidence="7">
    <location>
        <begin position="232"/>
        <end position="494"/>
    </location>
</feature>
<feature type="transmembrane region" description="Helical" evidence="6">
    <location>
        <begin position="283"/>
        <end position="316"/>
    </location>
</feature>
<name>A0A1G2DLU4_9BACT</name>
<feature type="transmembrane region" description="Helical" evidence="6">
    <location>
        <begin position="252"/>
        <end position="277"/>
    </location>
</feature>
<keyword evidence="3 6" id="KW-0812">Transmembrane</keyword>
<evidence type="ECO:0000259" key="8">
    <source>
        <dbReference type="Pfam" id="PF13567"/>
    </source>
</evidence>
<dbReference type="GO" id="GO:0005886">
    <property type="term" value="C:plasma membrane"/>
    <property type="evidence" value="ECO:0007669"/>
    <property type="project" value="UniProtKB-SubCell"/>
</dbReference>
<dbReference type="EMBL" id="MHLP01000002">
    <property type="protein sequence ID" value="OGZ13860.1"/>
    <property type="molecule type" value="Genomic_DNA"/>
</dbReference>
<protein>
    <recommendedName>
        <fullName evidence="11">ComEC/Rec2-related protein domain-containing protein</fullName>
    </recommendedName>
</protein>
<proteinExistence type="predicted"/>
<organism evidence="9 10">
    <name type="scientific">Candidatus Lloydbacteria bacterium RIFCSPLOWO2_01_FULL_50_20</name>
    <dbReference type="NCBI Taxonomy" id="1798665"/>
    <lineage>
        <taxon>Bacteria</taxon>
        <taxon>Candidatus Lloydiibacteriota</taxon>
    </lineage>
</organism>
<feature type="transmembrane region" description="Helical" evidence="6">
    <location>
        <begin position="379"/>
        <end position="399"/>
    </location>
</feature>
<evidence type="ECO:0000256" key="4">
    <source>
        <dbReference type="ARBA" id="ARBA00022989"/>
    </source>
</evidence>
<evidence type="ECO:0008006" key="11">
    <source>
        <dbReference type="Google" id="ProtNLM"/>
    </source>
</evidence>
<comment type="subcellular location">
    <subcellularLocation>
        <location evidence="1">Cell membrane</location>
        <topology evidence="1">Multi-pass membrane protein</topology>
    </subcellularLocation>
</comment>
<feature type="transmembrane region" description="Helical" evidence="6">
    <location>
        <begin position="32"/>
        <end position="52"/>
    </location>
</feature>